<dbReference type="RefSeq" id="WP_216939443.1">
    <property type="nucleotide sequence ID" value="NZ_CP077062.1"/>
</dbReference>
<gene>
    <name evidence="1" type="ORF">KRR39_21620</name>
</gene>
<dbReference type="KEGG" id="nps:KRR39_21620"/>
<dbReference type="AlphaFoldDB" id="A0A975SXT4"/>
<sequence>MSEFGYLNQKLASQQIAERVATAQRSRVPGTYKPHGRHALAHRLHRMADRLDG</sequence>
<evidence type="ECO:0000313" key="2">
    <source>
        <dbReference type="Proteomes" id="UP000683575"/>
    </source>
</evidence>
<dbReference type="Proteomes" id="UP000683575">
    <property type="component" value="Chromosome"/>
</dbReference>
<proteinExistence type="predicted"/>
<dbReference type="EMBL" id="CP077062">
    <property type="protein sequence ID" value="QWZ07933.1"/>
    <property type="molecule type" value="Genomic_DNA"/>
</dbReference>
<protein>
    <submittedName>
        <fullName evidence="1">Uncharacterized protein</fullName>
    </submittedName>
</protein>
<accession>A0A975SXT4</accession>
<name>A0A975SXT4_9ACTN</name>
<organism evidence="1 2">
    <name type="scientific">Nocardioides panacis</name>
    <dbReference type="NCBI Taxonomy" id="2849501"/>
    <lineage>
        <taxon>Bacteria</taxon>
        <taxon>Bacillati</taxon>
        <taxon>Actinomycetota</taxon>
        <taxon>Actinomycetes</taxon>
        <taxon>Propionibacteriales</taxon>
        <taxon>Nocardioidaceae</taxon>
        <taxon>Nocardioides</taxon>
    </lineage>
</organism>
<evidence type="ECO:0000313" key="1">
    <source>
        <dbReference type="EMBL" id="QWZ07933.1"/>
    </source>
</evidence>
<keyword evidence="2" id="KW-1185">Reference proteome</keyword>
<reference evidence="1" key="1">
    <citation type="submission" date="2021-06" db="EMBL/GenBank/DDBJ databases">
        <title>Complete genome sequence of Nocardioides sp. G188.</title>
        <authorList>
            <person name="Im W.-T."/>
        </authorList>
    </citation>
    <scope>NUCLEOTIDE SEQUENCE</scope>
    <source>
        <strain evidence="1">G188</strain>
    </source>
</reference>